<dbReference type="OrthoDB" id="8265678at2"/>
<evidence type="ECO:0000313" key="1">
    <source>
        <dbReference type="EMBL" id="OAF09796.1"/>
    </source>
</evidence>
<dbReference type="STRING" id="1505087.AYJ54_11340"/>
<dbReference type="Proteomes" id="UP000076959">
    <property type="component" value="Unassembled WGS sequence"/>
</dbReference>
<evidence type="ECO:0000313" key="2">
    <source>
        <dbReference type="Proteomes" id="UP000076959"/>
    </source>
</evidence>
<keyword evidence="2" id="KW-1185">Reference proteome</keyword>
<sequence>MTGLFANDSEQIDRRTSRSICDAVGERLQQSLRPEPRLTSHLEHLLNELKKRDREGGSNN</sequence>
<dbReference type="RefSeq" id="WP_063699914.1">
    <property type="nucleotide sequence ID" value="NZ_LUUB01000054.1"/>
</dbReference>
<name>A0A176YT11_9BRAD</name>
<dbReference type="AlphaFoldDB" id="A0A176YT11"/>
<protein>
    <submittedName>
        <fullName evidence="1">Uncharacterized protein</fullName>
    </submittedName>
</protein>
<organism evidence="1 2">
    <name type="scientific">Bradyrhizobium centrolobii</name>
    <dbReference type="NCBI Taxonomy" id="1505087"/>
    <lineage>
        <taxon>Bacteria</taxon>
        <taxon>Pseudomonadati</taxon>
        <taxon>Pseudomonadota</taxon>
        <taxon>Alphaproteobacteria</taxon>
        <taxon>Hyphomicrobiales</taxon>
        <taxon>Nitrobacteraceae</taxon>
        <taxon>Bradyrhizobium</taxon>
    </lineage>
</organism>
<proteinExistence type="predicted"/>
<accession>A0A176YT11</accession>
<reference evidence="1 2" key="1">
    <citation type="submission" date="2016-03" db="EMBL/GenBank/DDBJ databases">
        <title>Draft Genome Sequence of the Strain BR 10245 (Bradyrhizobium sp.) isolated from nodules of Centrolobium paraense.</title>
        <authorList>
            <person name="Simoes-Araujo J.L.Sr."/>
            <person name="Barauna A.C."/>
            <person name="Silva K."/>
            <person name="Zilli J.E."/>
        </authorList>
    </citation>
    <scope>NUCLEOTIDE SEQUENCE [LARGE SCALE GENOMIC DNA]</scope>
    <source>
        <strain evidence="1 2">BR 10245</strain>
    </source>
</reference>
<dbReference type="EMBL" id="LUUB01000054">
    <property type="protein sequence ID" value="OAF09796.1"/>
    <property type="molecule type" value="Genomic_DNA"/>
</dbReference>
<gene>
    <name evidence="1" type="ORF">AYJ54_11340</name>
</gene>
<comment type="caution">
    <text evidence="1">The sequence shown here is derived from an EMBL/GenBank/DDBJ whole genome shotgun (WGS) entry which is preliminary data.</text>
</comment>